<gene>
    <name evidence="3" type="primary">ugpQ_2</name>
    <name evidence="3" type="ORF">Pla110_21180</name>
</gene>
<dbReference type="PROSITE" id="PS50007">
    <property type="entry name" value="PIPLC_X_DOMAIN"/>
    <property type="match status" value="1"/>
</dbReference>
<dbReference type="EMBL" id="CP036281">
    <property type="protein sequence ID" value="QDU80389.1"/>
    <property type="molecule type" value="Genomic_DNA"/>
</dbReference>
<dbReference type="Proteomes" id="UP000317178">
    <property type="component" value="Chromosome"/>
</dbReference>
<dbReference type="Gene3D" id="3.20.20.190">
    <property type="entry name" value="Phosphatidylinositol (PI) phosphodiesterase"/>
    <property type="match status" value="1"/>
</dbReference>
<feature type="chain" id="PRO_5022004216" evidence="1">
    <location>
        <begin position="31"/>
        <end position="275"/>
    </location>
</feature>
<keyword evidence="3" id="KW-0378">Hydrolase</keyword>
<dbReference type="GO" id="GO:0006629">
    <property type="term" value="P:lipid metabolic process"/>
    <property type="evidence" value="ECO:0007669"/>
    <property type="project" value="InterPro"/>
</dbReference>
<evidence type="ECO:0000313" key="4">
    <source>
        <dbReference type="Proteomes" id="UP000317178"/>
    </source>
</evidence>
<dbReference type="KEGG" id="plon:Pla110_21180"/>
<dbReference type="OrthoDB" id="238714at2"/>
<dbReference type="Pfam" id="PF03009">
    <property type="entry name" value="GDPD"/>
    <property type="match status" value="1"/>
</dbReference>
<dbReference type="SUPFAM" id="SSF51695">
    <property type="entry name" value="PLC-like phosphodiesterases"/>
    <property type="match status" value="1"/>
</dbReference>
<feature type="signal peptide" evidence="1">
    <location>
        <begin position="1"/>
        <end position="30"/>
    </location>
</feature>
<accession>A0A518CMD1</accession>
<keyword evidence="1" id="KW-0732">Signal</keyword>
<dbReference type="InterPro" id="IPR017946">
    <property type="entry name" value="PLC-like_Pdiesterase_TIM-brl"/>
</dbReference>
<dbReference type="PROSITE" id="PS51704">
    <property type="entry name" value="GP_PDE"/>
    <property type="match status" value="1"/>
</dbReference>
<dbReference type="GO" id="GO:0008889">
    <property type="term" value="F:glycerophosphodiester phosphodiesterase activity"/>
    <property type="evidence" value="ECO:0007669"/>
    <property type="project" value="UniProtKB-EC"/>
</dbReference>
<dbReference type="PANTHER" id="PTHR46211:SF14">
    <property type="entry name" value="GLYCEROPHOSPHODIESTER PHOSPHODIESTERASE"/>
    <property type="match status" value="1"/>
</dbReference>
<proteinExistence type="predicted"/>
<protein>
    <submittedName>
        <fullName evidence="3">Glycerophosphoryl diester phosphodiesterase</fullName>
        <ecNumber evidence="3">3.1.4.46</ecNumber>
    </submittedName>
</protein>
<feature type="domain" description="GP-PDE" evidence="2">
    <location>
        <begin position="37"/>
        <end position="275"/>
    </location>
</feature>
<evidence type="ECO:0000256" key="1">
    <source>
        <dbReference type="SAM" id="SignalP"/>
    </source>
</evidence>
<sequence length="275" mass="30988" precursor="true">MRSLHSFRANYLKLFSLACISMMSSQGSFADDEPTQIQVVAHRAHHVNFPENTIPAITSAIDIGCDYVELDVRTTADGHLVVLHDSTVDRTTNGHGKLAELTLTEVQSLDAGIKRGEEWKGTRIPTFRECLETCQGKIGVYVDHKNADISQVVRLLNEFDMIEQTIVYCYSAKTVKAYKQHAPQIRVMMGHPDTEEKLKQIMRDVKPETLDGNLSDWTDQQAELARELGAELWFDCLGDSDNKMGWERGLILKATGIQSDRPNELIEFLKTKGLH</sequence>
<keyword evidence="4" id="KW-1185">Reference proteome</keyword>
<evidence type="ECO:0000259" key="2">
    <source>
        <dbReference type="PROSITE" id="PS51704"/>
    </source>
</evidence>
<dbReference type="CDD" id="cd08566">
    <property type="entry name" value="GDPD_AtGDE_like"/>
    <property type="match status" value="1"/>
</dbReference>
<dbReference type="InterPro" id="IPR030395">
    <property type="entry name" value="GP_PDE_dom"/>
</dbReference>
<dbReference type="EC" id="3.1.4.46" evidence="3"/>
<dbReference type="AlphaFoldDB" id="A0A518CMD1"/>
<reference evidence="3 4" key="1">
    <citation type="submission" date="2019-02" db="EMBL/GenBank/DDBJ databases">
        <title>Deep-cultivation of Planctomycetes and their phenomic and genomic characterization uncovers novel biology.</title>
        <authorList>
            <person name="Wiegand S."/>
            <person name="Jogler M."/>
            <person name="Boedeker C."/>
            <person name="Pinto D."/>
            <person name="Vollmers J."/>
            <person name="Rivas-Marin E."/>
            <person name="Kohn T."/>
            <person name="Peeters S.H."/>
            <person name="Heuer A."/>
            <person name="Rast P."/>
            <person name="Oberbeckmann S."/>
            <person name="Bunk B."/>
            <person name="Jeske O."/>
            <person name="Meyerdierks A."/>
            <person name="Storesund J.E."/>
            <person name="Kallscheuer N."/>
            <person name="Luecker S."/>
            <person name="Lage O.M."/>
            <person name="Pohl T."/>
            <person name="Merkel B.J."/>
            <person name="Hornburger P."/>
            <person name="Mueller R.-W."/>
            <person name="Bruemmer F."/>
            <person name="Labrenz M."/>
            <person name="Spormann A.M."/>
            <person name="Op den Camp H."/>
            <person name="Overmann J."/>
            <person name="Amann R."/>
            <person name="Jetten M.S.M."/>
            <person name="Mascher T."/>
            <person name="Medema M.H."/>
            <person name="Devos D.P."/>
            <person name="Kaster A.-K."/>
            <person name="Ovreas L."/>
            <person name="Rohde M."/>
            <person name="Galperin M.Y."/>
            <person name="Jogler C."/>
        </authorList>
    </citation>
    <scope>NUCLEOTIDE SEQUENCE [LARGE SCALE GENOMIC DNA]</scope>
    <source>
        <strain evidence="3 4">Pla110</strain>
    </source>
</reference>
<evidence type="ECO:0000313" key="3">
    <source>
        <dbReference type="EMBL" id="QDU80389.1"/>
    </source>
</evidence>
<name>A0A518CMD1_9PLAN</name>
<dbReference type="PANTHER" id="PTHR46211">
    <property type="entry name" value="GLYCEROPHOSPHORYL DIESTER PHOSPHODIESTERASE"/>
    <property type="match status" value="1"/>
</dbReference>
<dbReference type="RefSeq" id="WP_144995674.1">
    <property type="nucleotide sequence ID" value="NZ_CP036281.1"/>
</dbReference>
<organism evidence="3 4">
    <name type="scientific">Polystyrenella longa</name>
    <dbReference type="NCBI Taxonomy" id="2528007"/>
    <lineage>
        <taxon>Bacteria</taxon>
        <taxon>Pseudomonadati</taxon>
        <taxon>Planctomycetota</taxon>
        <taxon>Planctomycetia</taxon>
        <taxon>Planctomycetales</taxon>
        <taxon>Planctomycetaceae</taxon>
        <taxon>Polystyrenella</taxon>
    </lineage>
</organism>